<gene>
    <name evidence="2" type="ORF">SDC9_58454</name>
</gene>
<name>A0A644XD34_9ZZZZ</name>
<accession>A0A644XD34</accession>
<evidence type="ECO:0000256" key="1">
    <source>
        <dbReference type="SAM" id="MobiDB-lite"/>
    </source>
</evidence>
<feature type="region of interest" description="Disordered" evidence="1">
    <location>
        <begin position="47"/>
        <end position="85"/>
    </location>
</feature>
<evidence type="ECO:0000313" key="2">
    <source>
        <dbReference type="EMBL" id="MPM12103.1"/>
    </source>
</evidence>
<sequence>MTKVVLRGSRPRVPLRLNKEVAGGVRAVQGDSLRGGLQPRPMAISCRRGRHRDDEGGRGHDRDPRGLLLGPAGARGGDLRLRVAR</sequence>
<feature type="compositionally biased region" description="Basic and acidic residues" evidence="1">
    <location>
        <begin position="51"/>
        <end position="65"/>
    </location>
</feature>
<protein>
    <submittedName>
        <fullName evidence="2">Uncharacterized protein</fullName>
    </submittedName>
</protein>
<reference evidence="2" key="1">
    <citation type="submission" date="2019-08" db="EMBL/GenBank/DDBJ databases">
        <authorList>
            <person name="Kucharzyk K."/>
            <person name="Murdoch R.W."/>
            <person name="Higgins S."/>
            <person name="Loffler F."/>
        </authorList>
    </citation>
    <scope>NUCLEOTIDE SEQUENCE</scope>
</reference>
<dbReference type="AlphaFoldDB" id="A0A644XD34"/>
<dbReference type="EMBL" id="VSSQ01001922">
    <property type="protein sequence ID" value="MPM12103.1"/>
    <property type="molecule type" value="Genomic_DNA"/>
</dbReference>
<comment type="caution">
    <text evidence="2">The sequence shown here is derived from an EMBL/GenBank/DDBJ whole genome shotgun (WGS) entry which is preliminary data.</text>
</comment>
<proteinExistence type="predicted"/>
<organism evidence="2">
    <name type="scientific">bioreactor metagenome</name>
    <dbReference type="NCBI Taxonomy" id="1076179"/>
    <lineage>
        <taxon>unclassified sequences</taxon>
        <taxon>metagenomes</taxon>
        <taxon>ecological metagenomes</taxon>
    </lineage>
</organism>